<accession>A0ABD5R7D5</accession>
<dbReference type="InterPro" id="IPR029068">
    <property type="entry name" value="Glyas_Bleomycin-R_OHBP_Dase"/>
</dbReference>
<dbReference type="Pfam" id="PF13468">
    <property type="entry name" value="Glyoxalase_3"/>
    <property type="match status" value="1"/>
</dbReference>
<dbReference type="EMBL" id="JBHSKX010000001">
    <property type="protein sequence ID" value="MFC5365923.1"/>
    <property type="molecule type" value="Genomic_DNA"/>
</dbReference>
<feature type="region of interest" description="Disordered" evidence="1">
    <location>
        <begin position="245"/>
        <end position="273"/>
    </location>
</feature>
<dbReference type="RefSeq" id="WP_227228741.1">
    <property type="nucleotide sequence ID" value="NZ_JAJCVJ010000001.1"/>
</dbReference>
<reference evidence="3 4" key="1">
    <citation type="journal article" date="2019" name="Int. J. Syst. Evol. Microbiol.">
        <title>The Global Catalogue of Microorganisms (GCM) 10K type strain sequencing project: providing services to taxonomists for standard genome sequencing and annotation.</title>
        <authorList>
            <consortium name="The Broad Institute Genomics Platform"/>
            <consortium name="The Broad Institute Genome Sequencing Center for Infectious Disease"/>
            <person name="Wu L."/>
            <person name="Ma J."/>
        </authorList>
    </citation>
    <scope>NUCLEOTIDE SEQUENCE [LARGE SCALE GENOMIC DNA]</scope>
    <source>
        <strain evidence="3 4">CGMCC 1.12237</strain>
    </source>
</reference>
<dbReference type="AlphaFoldDB" id="A0ABD5R7D5"/>
<gene>
    <name evidence="3" type="ORF">ACFPJ5_03170</name>
</gene>
<sequence length="285" mass="30250">MELDHVTVAGRDLDALQRAFAAAGLPPTAGGDHDNGVTHMATVPFLDGVYLELIASRDLDRTAPWWDAAIRHDAGPSAWAIRSDDIDADVARLRDRGLAVTDPETFSRVRPDGVELSWDLAVVGSDEPDRSAPGGLCPFLVSDHTPREARVGDPLDPDSAGVPATGVAEVVVGVADLDEAVTTLREGFDLGAPQVDDDPTFGRVAQFPDAPVSVASGPDWIAQRCDRFGPIPCAYLLEATGSHEATGAPVNGSPTPDDSTERSWFGRRSRPVSGLPESVRLFTVR</sequence>
<dbReference type="SUPFAM" id="SSF54593">
    <property type="entry name" value="Glyoxalase/Bleomycin resistance protein/Dihydroxybiphenyl dioxygenase"/>
    <property type="match status" value="1"/>
</dbReference>
<evidence type="ECO:0000313" key="3">
    <source>
        <dbReference type="EMBL" id="MFC5365923.1"/>
    </source>
</evidence>
<keyword evidence="4" id="KW-1185">Reference proteome</keyword>
<protein>
    <submittedName>
        <fullName evidence="3">VOC family protein</fullName>
    </submittedName>
</protein>
<evidence type="ECO:0000313" key="4">
    <source>
        <dbReference type="Proteomes" id="UP001596201"/>
    </source>
</evidence>
<proteinExistence type="predicted"/>
<evidence type="ECO:0000259" key="2">
    <source>
        <dbReference type="Pfam" id="PF13468"/>
    </source>
</evidence>
<dbReference type="PANTHER" id="PTHR40265:SF1">
    <property type="entry name" value="GLYOXALASE-LIKE DOMAIN-CONTAINING PROTEIN"/>
    <property type="match status" value="1"/>
</dbReference>
<organism evidence="3 4">
    <name type="scientific">Salinirubrum litoreum</name>
    <dbReference type="NCBI Taxonomy" id="1126234"/>
    <lineage>
        <taxon>Archaea</taxon>
        <taxon>Methanobacteriati</taxon>
        <taxon>Methanobacteriota</taxon>
        <taxon>Stenosarchaea group</taxon>
        <taxon>Halobacteria</taxon>
        <taxon>Halobacteriales</taxon>
        <taxon>Haloferacaceae</taxon>
        <taxon>Salinirubrum</taxon>
    </lineage>
</organism>
<dbReference type="InterPro" id="IPR025870">
    <property type="entry name" value="Glyoxalase-like_dom"/>
</dbReference>
<name>A0ABD5R7D5_9EURY</name>
<evidence type="ECO:0000256" key="1">
    <source>
        <dbReference type="SAM" id="MobiDB-lite"/>
    </source>
</evidence>
<dbReference type="PANTHER" id="PTHR40265">
    <property type="entry name" value="BLL2707 PROTEIN"/>
    <property type="match status" value="1"/>
</dbReference>
<dbReference type="Gene3D" id="3.10.180.10">
    <property type="entry name" value="2,3-Dihydroxybiphenyl 1,2-Dioxygenase, domain 1"/>
    <property type="match status" value="1"/>
</dbReference>
<feature type="domain" description="Glyoxalase-like" evidence="2">
    <location>
        <begin position="3"/>
        <end position="185"/>
    </location>
</feature>
<dbReference type="Proteomes" id="UP001596201">
    <property type="component" value="Unassembled WGS sequence"/>
</dbReference>
<comment type="caution">
    <text evidence="3">The sequence shown here is derived from an EMBL/GenBank/DDBJ whole genome shotgun (WGS) entry which is preliminary data.</text>
</comment>